<evidence type="ECO:0000313" key="2">
    <source>
        <dbReference type="Proteomes" id="UP001430679"/>
    </source>
</evidence>
<evidence type="ECO:0008006" key="3">
    <source>
        <dbReference type="Google" id="ProtNLM"/>
    </source>
</evidence>
<organism evidence="1 2">
    <name type="scientific">Flavobacterium piscisymbiosum</name>
    <dbReference type="NCBI Taxonomy" id="2893753"/>
    <lineage>
        <taxon>Bacteria</taxon>
        <taxon>Pseudomonadati</taxon>
        <taxon>Bacteroidota</taxon>
        <taxon>Flavobacteriia</taxon>
        <taxon>Flavobacteriales</taxon>
        <taxon>Flavobacteriaceae</taxon>
        <taxon>Flavobacterium</taxon>
    </lineage>
</organism>
<keyword evidence="2" id="KW-1185">Reference proteome</keyword>
<reference evidence="1" key="1">
    <citation type="submission" date="2021-11" db="EMBL/GenBank/DDBJ databases">
        <title>Description of novel Flavobacterium species.</title>
        <authorList>
            <person name="Saticioglu I.B."/>
            <person name="Ay H."/>
            <person name="Altun S."/>
            <person name="Duman M."/>
        </authorList>
    </citation>
    <scope>NUCLEOTIDE SEQUENCE</scope>
    <source>
        <strain evidence="1">F-30</strain>
    </source>
</reference>
<comment type="caution">
    <text evidence="1">The sequence shown here is derived from an EMBL/GenBank/DDBJ whole genome shotgun (WGS) entry which is preliminary data.</text>
</comment>
<dbReference type="Proteomes" id="UP001430679">
    <property type="component" value="Unassembled WGS sequence"/>
</dbReference>
<dbReference type="EMBL" id="JAJJMM010000001">
    <property type="protein sequence ID" value="MCC9066385.1"/>
    <property type="molecule type" value="Genomic_DNA"/>
</dbReference>
<evidence type="ECO:0000313" key="1">
    <source>
        <dbReference type="EMBL" id="MCC9066385.1"/>
    </source>
</evidence>
<proteinExistence type="predicted"/>
<accession>A0ABS8MLL3</accession>
<dbReference type="RefSeq" id="WP_230040297.1">
    <property type="nucleotide sequence ID" value="NZ_JAJJMM010000001.1"/>
</dbReference>
<protein>
    <recommendedName>
        <fullName evidence="3">YD repeat-containing protein</fullName>
    </recommendedName>
</protein>
<gene>
    <name evidence="1" type="ORF">LNP81_25630</name>
</gene>
<name>A0ABS8MLL3_9FLAO</name>
<sequence>MSLNTQFRNATGSIITIQQKNSLEDYYELKFIDNTLKMEFLYYNNEIVNGTYFMSPGENINNVIGSLDLSHKWSIMSDKEIINGYSVWKKNYMYKGTLSVVYSKTVFNSNNQEVAQIGYDSSGMPTRGGYKILNIANKNIIFDVDDIDGFFDNDAEVIFYFDENGEISSIDTNTKVFSEPYTILPKFLREQKDGPILNLMTPAMLSYFTNFLPLVPNF</sequence>